<reference evidence="2" key="1">
    <citation type="submission" date="2025-08" db="UniProtKB">
        <authorList>
            <consortium name="Ensembl"/>
        </authorList>
    </citation>
    <scope>IDENTIFICATION</scope>
</reference>
<evidence type="ECO:0000313" key="3">
    <source>
        <dbReference type="Proteomes" id="UP000694419"/>
    </source>
</evidence>
<protein>
    <submittedName>
        <fullName evidence="2">Uncharacterized protein</fullName>
    </submittedName>
</protein>
<organism evidence="2 3">
    <name type="scientific">Calidris pygmaea</name>
    <name type="common">Spoon-billed sandpiper</name>
    <dbReference type="NCBI Taxonomy" id="425635"/>
    <lineage>
        <taxon>Eukaryota</taxon>
        <taxon>Metazoa</taxon>
        <taxon>Chordata</taxon>
        <taxon>Craniata</taxon>
        <taxon>Vertebrata</taxon>
        <taxon>Euteleostomi</taxon>
        <taxon>Archelosauria</taxon>
        <taxon>Archosauria</taxon>
        <taxon>Dinosauria</taxon>
        <taxon>Saurischia</taxon>
        <taxon>Theropoda</taxon>
        <taxon>Coelurosauria</taxon>
        <taxon>Aves</taxon>
        <taxon>Neognathae</taxon>
        <taxon>Neoaves</taxon>
        <taxon>Charadriiformes</taxon>
        <taxon>Scolopacidae</taxon>
        <taxon>Calidris</taxon>
    </lineage>
</organism>
<keyword evidence="1" id="KW-0472">Membrane</keyword>
<accession>A0A8C3JBT6</accession>
<sequence length="91" mass="10832">MGFFGVWSFLLLLLLFFGCGFFFLHYRANVLEGVEWPYHFQRRIDLCQLRAGLVVMSLKSKDLNFFFTMQLTRACLRKIIKKKKKCGQRKS</sequence>
<dbReference type="Proteomes" id="UP000694419">
    <property type="component" value="Unplaced"/>
</dbReference>
<dbReference type="Ensembl" id="ENSCPGT00000007004.1">
    <property type="protein sequence ID" value="ENSCPGP00000006357.1"/>
    <property type="gene ID" value="ENSCPGG00000004573.1"/>
</dbReference>
<keyword evidence="3" id="KW-1185">Reference proteome</keyword>
<keyword evidence="1" id="KW-0812">Transmembrane</keyword>
<keyword evidence="1" id="KW-1133">Transmembrane helix</keyword>
<evidence type="ECO:0000256" key="1">
    <source>
        <dbReference type="SAM" id="Phobius"/>
    </source>
</evidence>
<name>A0A8C3JBT6_9CHAR</name>
<feature type="transmembrane region" description="Helical" evidence="1">
    <location>
        <begin position="6"/>
        <end position="24"/>
    </location>
</feature>
<reference evidence="2" key="2">
    <citation type="submission" date="2025-09" db="UniProtKB">
        <authorList>
            <consortium name="Ensembl"/>
        </authorList>
    </citation>
    <scope>IDENTIFICATION</scope>
</reference>
<evidence type="ECO:0000313" key="2">
    <source>
        <dbReference type="Ensembl" id="ENSCPGP00000006357.1"/>
    </source>
</evidence>
<proteinExistence type="predicted"/>
<dbReference type="AlphaFoldDB" id="A0A8C3JBT6"/>